<feature type="region of interest" description="Disordered" evidence="1">
    <location>
        <begin position="446"/>
        <end position="466"/>
    </location>
</feature>
<dbReference type="OrthoDB" id="8039919at2759"/>
<feature type="compositionally biased region" description="Low complexity" evidence="1">
    <location>
        <begin position="646"/>
        <end position="658"/>
    </location>
</feature>
<accession>A0A0A1XTK4</accession>
<evidence type="ECO:0000256" key="1">
    <source>
        <dbReference type="SAM" id="MobiDB-lite"/>
    </source>
</evidence>
<reference evidence="3" key="2">
    <citation type="journal article" date="2015" name="Gigascience">
        <title>Reconstructing a comprehensive transcriptome assembly of a white-pupal translocated strain of the pest fruit fly Bactrocera cucurbitae.</title>
        <authorList>
            <person name="Sim S.B."/>
            <person name="Calla B."/>
            <person name="Hall B."/>
            <person name="DeRego T."/>
            <person name="Geib S.M."/>
        </authorList>
    </citation>
    <scope>NUCLEOTIDE SEQUENCE</scope>
</reference>
<organism evidence="3">
    <name type="scientific">Zeugodacus cucurbitae</name>
    <name type="common">Melon fruit fly</name>
    <name type="synonym">Bactrocera cucurbitae</name>
    <dbReference type="NCBI Taxonomy" id="28588"/>
    <lineage>
        <taxon>Eukaryota</taxon>
        <taxon>Metazoa</taxon>
        <taxon>Ecdysozoa</taxon>
        <taxon>Arthropoda</taxon>
        <taxon>Hexapoda</taxon>
        <taxon>Insecta</taxon>
        <taxon>Pterygota</taxon>
        <taxon>Neoptera</taxon>
        <taxon>Endopterygota</taxon>
        <taxon>Diptera</taxon>
        <taxon>Brachycera</taxon>
        <taxon>Muscomorpha</taxon>
        <taxon>Tephritoidea</taxon>
        <taxon>Tephritidae</taxon>
        <taxon>Zeugodacus</taxon>
        <taxon>Zeugodacus</taxon>
    </lineage>
</organism>
<evidence type="ECO:0000313" key="3">
    <source>
        <dbReference type="EMBL" id="JAD14203.1"/>
    </source>
</evidence>
<reference evidence="3" key="1">
    <citation type="submission" date="2014-11" db="EMBL/GenBank/DDBJ databases">
        <authorList>
            <person name="Geib S."/>
        </authorList>
    </citation>
    <scope>NUCLEOTIDE SEQUENCE</scope>
</reference>
<dbReference type="EMBL" id="GBXI01000089">
    <property type="protein sequence ID" value="JAD14203.1"/>
    <property type="molecule type" value="Transcribed_RNA"/>
</dbReference>
<keyword evidence="2" id="KW-0732">Signal</keyword>
<feature type="compositionally biased region" description="Low complexity" evidence="1">
    <location>
        <begin position="386"/>
        <end position="416"/>
    </location>
</feature>
<feature type="compositionally biased region" description="Low complexity" evidence="1">
    <location>
        <begin position="629"/>
        <end position="639"/>
    </location>
</feature>
<feature type="region of interest" description="Disordered" evidence="1">
    <location>
        <begin position="576"/>
        <end position="699"/>
    </location>
</feature>
<feature type="signal peptide" evidence="2">
    <location>
        <begin position="1"/>
        <end position="19"/>
    </location>
</feature>
<sequence length="699" mass="77334">MYCAYYICTLSLCIGNALAVLYNGEAPREHAATVVGGLSQQQQKQHADQLTLPGYHYSAPAATTQQAFTGYRYNAPAAATATATETTTTTTTVRPPTTTAPTQSAAIGYNYNKPLAESDRNRQRFYHTQHYQPSQLTPALAVSSDADVRQQLALSAAPSYYVPQAEVVESSSKQPNFFVPRIVTAAAGAQKQTAQAATVLTGGYSYARPTSNAEAAADTSASYQQAFQQFADYLIWQRAQIKQQEQTEIRTQTAAQQQQHTVPYATQAAESPVLPQINFPYAYSEYGAATAVSGSPIQATTQTAPVTLATQNYAPTAATTTTAPATTLLASAPAPALIERRPLSNGQLLSGERFIGKDNTGVEYYMEMPSESFELPTYSTMEMTPSHDLSSSHVLSSNHVLSSSHDQSASQSYAQSNVVDKPAQQSTAQLFHNNAPYFYEPALRLEQQQQQQDQQQQRDAPTQQTYVVQEQAQQAVPQQQSQQFVSDNRFVQTFAQLPTEATKTQTSQPKETWFAEIPHWPQNVALQLQQQSQQHLLQQQQPLYSRVVKPLAQQAHELGQSQQQLQLQQQQQNQQQSQEQHQTQQQQFQSQQQQPIRQQYQSQQQQPSAKQNFYPKVQSLPPPQPQKVSTTSTAANSATPLDHNSQRQPQPTQPTTPTSNSNAFFNIGSSQYRRPHSNYGVPLESHKTSGYNYQRPVGQ</sequence>
<proteinExistence type="predicted"/>
<feature type="compositionally biased region" description="Low complexity" evidence="1">
    <location>
        <begin position="576"/>
        <end position="611"/>
    </location>
</feature>
<protein>
    <submittedName>
        <fullName evidence="3">Uncharacterized protein</fullName>
    </submittedName>
</protein>
<feature type="region of interest" description="Disordered" evidence="1">
    <location>
        <begin position="82"/>
        <end position="104"/>
    </location>
</feature>
<feature type="compositionally biased region" description="Polar residues" evidence="1">
    <location>
        <begin position="659"/>
        <end position="672"/>
    </location>
</feature>
<feature type="chain" id="PRO_5001984008" evidence="2">
    <location>
        <begin position="20"/>
        <end position="699"/>
    </location>
</feature>
<evidence type="ECO:0000256" key="2">
    <source>
        <dbReference type="SAM" id="SignalP"/>
    </source>
</evidence>
<feature type="region of interest" description="Disordered" evidence="1">
    <location>
        <begin position="383"/>
        <end position="421"/>
    </location>
</feature>
<gene>
    <name evidence="3" type="ORF">g.3035</name>
</gene>
<dbReference type="AlphaFoldDB" id="A0A0A1XTK4"/>
<name>A0A0A1XTK4_ZEUCU</name>